<proteinExistence type="predicted"/>
<accession>A0A9J6HB03</accession>
<evidence type="ECO:0000313" key="2">
    <source>
        <dbReference type="Proteomes" id="UP000821853"/>
    </source>
</evidence>
<gene>
    <name evidence="1" type="ORF">HPB48_026015</name>
</gene>
<dbReference type="EMBL" id="JABSTR010001452">
    <property type="protein sequence ID" value="KAH9384032.1"/>
    <property type="molecule type" value="Genomic_DNA"/>
</dbReference>
<protein>
    <submittedName>
        <fullName evidence="1">Uncharacterized protein</fullName>
    </submittedName>
</protein>
<evidence type="ECO:0000313" key="1">
    <source>
        <dbReference type="EMBL" id="KAH9384032.1"/>
    </source>
</evidence>
<organism evidence="1 2">
    <name type="scientific">Haemaphysalis longicornis</name>
    <name type="common">Bush tick</name>
    <dbReference type="NCBI Taxonomy" id="44386"/>
    <lineage>
        <taxon>Eukaryota</taxon>
        <taxon>Metazoa</taxon>
        <taxon>Ecdysozoa</taxon>
        <taxon>Arthropoda</taxon>
        <taxon>Chelicerata</taxon>
        <taxon>Arachnida</taxon>
        <taxon>Acari</taxon>
        <taxon>Parasitiformes</taxon>
        <taxon>Ixodida</taxon>
        <taxon>Ixodoidea</taxon>
        <taxon>Ixodidae</taxon>
        <taxon>Haemaphysalinae</taxon>
        <taxon>Haemaphysalis</taxon>
    </lineage>
</organism>
<dbReference type="VEuPathDB" id="VectorBase:HLOH_041074"/>
<dbReference type="Proteomes" id="UP000821853">
    <property type="component" value="Unassembled WGS sequence"/>
</dbReference>
<name>A0A9J6HB03_HAELO</name>
<dbReference type="AlphaFoldDB" id="A0A9J6HB03"/>
<keyword evidence="2" id="KW-1185">Reference proteome</keyword>
<comment type="caution">
    <text evidence="1">The sequence shown here is derived from an EMBL/GenBank/DDBJ whole genome shotgun (WGS) entry which is preliminary data.</text>
</comment>
<sequence>MKEATRLALPGSRSLRTFRFSEDLRPLWKSDVGPTLTFVNAVLCWSSCAGHAKKIRQRSTEQPDLGVHGFVKNKAVKEDMGWSLFEEYEAVPKLALEKGLSLHSYRRWSREVLKYVFIKMSQHQLYRAHQTPRKFVWHDWSSPHRASTEQTMTKAVASGGDDRNQTIPEAAPQKLALKIYGVRNSGTDEFIYENC</sequence>
<reference evidence="1 2" key="1">
    <citation type="journal article" date="2020" name="Cell">
        <title>Large-Scale Comparative Analyses of Tick Genomes Elucidate Their Genetic Diversity and Vector Capacities.</title>
        <authorList>
            <consortium name="Tick Genome and Microbiome Consortium (TIGMIC)"/>
            <person name="Jia N."/>
            <person name="Wang J."/>
            <person name="Shi W."/>
            <person name="Du L."/>
            <person name="Sun Y."/>
            <person name="Zhan W."/>
            <person name="Jiang J.F."/>
            <person name="Wang Q."/>
            <person name="Zhang B."/>
            <person name="Ji P."/>
            <person name="Bell-Sakyi L."/>
            <person name="Cui X.M."/>
            <person name="Yuan T.T."/>
            <person name="Jiang B.G."/>
            <person name="Yang W.F."/>
            <person name="Lam T.T."/>
            <person name="Chang Q.C."/>
            <person name="Ding S.J."/>
            <person name="Wang X.J."/>
            <person name="Zhu J.G."/>
            <person name="Ruan X.D."/>
            <person name="Zhao L."/>
            <person name="Wei J.T."/>
            <person name="Ye R.Z."/>
            <person name="Que T.C."/>
            <person name="Du C.H."/>
            <person name="Zhou Y.H."/>
            <person name="Cheng J.X."/>
            <person name="Dai P.F."/>
            <person name="Guo W.B."/>
            <person name="Han X.H."/>
            <person name="Huang E.J."/>
            <person name="Li L.F."/>
            <person name="Wei W."/>
            <person name="Gao Y.C."/>
            <person name="Liu J.Z."/>
            <person name="Shao H.Z."/>
            <person name="Wang X."/>
            <person name="Wang C.C."/>
            <person name="Yang T.C."/>
            <person name="Huo Q.B."/>
            <person name="Li W."/>
            <person name="Chen H.Y."/>
            <person name="Chen S.E."/>
            <person name="Zhou L.G."/>
            <person name="Ni X.B."/>
            <person name="Tian J.H."/>
            <person name="Sheng Y."/>
            <person name="Liu T."/>
            <person name="Pan Y.S."/>
            <person name="Xia L.Y."/>
            <person name="Li J."/>
            <person name="Zhao F."/>
            <person name="Cao W.C."/>
        </authorList>
    </citation>
    <scope>NUCLEOTIDE SEQUENCE [LARGE SCALE GENOMIC DNA]</scope>
    <source>
        <strain evidence="1">HaeL-2018</strain>
    </source>
</reference>